<proteinExistence type="predicted"/>
<dbReference type="AlphaFoldDB" id="A0A2T7CU07"/>
<reference evidence="1 2" key="1">
    <citation type="submission" date="2018-04" db="EMBL/GenBank/DDBJ databases">
        <title>WGS assembly of Panicum hallii var. hallii HAL2.</title>
        <authorList>
            <person name="Lovell J."/>
            <person name="Jenkins J."/>
            <person name="Lowry D."/>
            <person name="Mamidi S."/>
            <person name="Sreedasyam A."/>
            <person name="Weng X."/>
            <person name="Barry K."/>
            <person name="Bonette J."/>
            <person name="Campitelli B."/>
            <person name="Daum C."/>
            <person name="Gordon S."/>
            <person name="Gould B."/>
            <person name="Lipzen A."/>
            <person name="MacQueen A."/>
            <person name="Palacio-Mejia J."/>
            <person name="Plott C."/>
            <person name="Shakirov E."/>
            <person name="Shu S."/>
            <person name="Yoshinaga Y."/>
            <person name="Zane M."/>
            <person name="Rokhsar D."/>
            <person name="Grimwood J."/>
            <person name="Schmutz J."/>
            <person name="Juenger T."/>
        </authorList>
    </citation>
    <scope>NUCLEOTIDE SEQUENCE [LARGE SCALE GENOMIC DNA]</scope>
    <source>
        <strain evidence="2">cv. HAL2</strain>
    </source>
</reference>
<evidence type="ECO:0000313" key="2">
    <source>
        <dbReference type="Proteomes" id="UP000244336"/>
    </source>
</evidence>
<keyword evidence="2" id="KW-1185">Reference proteome</keyword>
<dbReference type="Proteomes" id="UP000244336">
    <property type="component" value="Chromosome 7"/>
</dbReference>
<gene>
    <name evidence="1" type="ORF">GQ55_7G112600</name>
</gene>
<sequence>MAYEVLHPCSLLTSSHMKIFLLCFLLLIGLDLALFSATPDHDQLLYLAFTGTILTVDDTTTVTSILPNCQSYLRRARNLNQYFWKLSYQ</sequence>
<evidence type="ECO:0000313" key="1">
    <source>
        <dbReference type="EMBL" id="PUZ46818.1"/>
    </source>
</evidence>
<protein>
    <submittedName>
        <fullName evidence="1">Uncharacterized protein</fullName>
    </submittedName>
</protein>
<dbReference type="EMBL" id="CM009755">
    <property type="protein sequence ID" value="PUZ46818.1"/>
    <property type="molecule type" value="Genomic_DNA"/>
</dbReference>
<accession>A0A2T7CU07</accession>
<dbReference type="Gramene" id="PUZ46818">
    <property type="protein sequence ID" value="PUZ46818"/>
    <property type="gene ID" value="GQ55_7G112600"/>
</dbReference>
<organism evidence="1 2">
    <name type="scientific">Panicum hallii var. hallii</name>
    <dbReference type="NCBI Taxonomy" id="1504633"/>
    <lineage>
        <taxon>Eukaryota</taxon>
        <taxon>Viridiplantae</taxon>
        <taxon>Streptophyta</taxon>
        <taxon>Embryophyta</taxon>
        <taxon>Tracheophyta</taxon>
        <taxon>Spermatophyta</taxon>
        <taxon>Magnoliopsida</taxon>
        <taxon>Liliopsida</taxon>
        <taxon>Poales</taxon>
        <taxon>Poaceae</taxon>
        <taxon>PACMAD clade</taxon>
        <taxon>Panicoideae</taxon>
        <taxon>Panicodae</taxon>
        <taxon>Paniceae</taxon>
        <taxon>Panicinae</taxon>
        <taxon>Panicum</taxon>
        <taxon>Panicum sect. Panicum</taxon>
    </lineage>
</organism>
<name>A0A2T7CU07_9POAL</name>